<sequence length="62" mass="7093">MGDEKARYTGLLVGGANDEVLRREKAKTHPHPFSKRERKALLIANPIQKDEPPLCKRRLIET</sequence>
<dbReference type="Proteomes" id="UP000027442">
    <property type="component" value="Unassembled WGS sequence"/>
</dbReference>
<evidence type="ECO:0000313" key="2">
    <source>
        <dbReference type="Proteomes" id="UP000027442"/>
    </source>
</evidence>
<dbReference type="AlphaFoldDB" id="A0A069QFC9"/>
<accession>A0A069QFC9</accession>
<gene>
    <name evidence="1" type="ORF">HMPREF1991_02432</name>
</gene>
<evidence type="ECO:0000313" key="1">
    <source>
        <dbReference type="EMBL" id="KDR51510.1"/>
    </source>
</evidence>
<proteinExistence type="predicted"/>
<name>A0A069QFC9_HOYLO</name>
<keyword evidence="2" id="KW-1185">Reference proteome</keyword>
<organism evidence="1 2">
    <name type="scientific">Hoylesella loescheii DSM 19665 = JCM 12249 = ATCC 15930</name>
    <dbReference type="NCBI Taxonomy" id="1122985"/>
    <lineage>
        <taxon>Bacteria</taxon>
        <taxon>Pseudomonadati</taxon>
        <taxon>Bacteroidota</taxon>
        <taxon>Bacteroidia</taxon>
        <taxon>Bacteroidales</taxon>
        <taxon>Prevotellaceae</taxon>
        <taxon>Hoylesella</taxon>
    </lineage>
</organism>
<protein>
    <submittedName>
        <fullName evidence="1">Uncharacterized protein</fullName>
    </submittedName>
</protein>
<dbReference type="HOGENOM" id="CLU_2900424_0_0_10"/>
<comment type="caution">
    <text evidence="1">The sequence shown here is derived from an EMBL/GenBank/DDBJ whole genome shotgun (WGS) entry which is preliminary data.</text>
</comment>
<dbReference type="EMBL" id="JNGW01000105">
    <property type="protein sequence ID" value="KDR51510.1"/>
    <property type="molecule type" value="Genomic_DNA"/>
</dbReference>
<reference evidence="1 2" key="1">
    <citation type="submission" date="2013-08" db="EMBL/GenBank/DDBJ databases">
        <authorList>
            <person name="Weinstock G."/>
            <person name="Sodergren E."/>
            <person name="Wylie T."/>
            <person name="Fulton L."/>
            <person name="Fulton R."/>
            <person name="Fronick C."/>
            <person name="O'Laughlin M."/>
            <person name="Godfrey J."/>
            <person name="Miner T."/>
            <person name="Herter B."/>
            <person name="Appelbaum E."/>
            <person name="Cordes M."/>
            <person name="Lek S."/>
            <person name="Wollam A."/>
            <person name="Pepin K.H."/>
            <person name="Palsikar V.B."/>
            <person name="Mitreva M."/>
            <person name="Wilson R.K."/>
        </authorList>
    </citation>
    <scope>NUCLEOTIDE SEQUENCE [LARGE SCALE GENOMIC DNA]</scope>
    <source>
        <strain evidence="1 2">ATCC 15930</strain>
    </source>
</reference>
<dbReference type="PATRIC" id="fig|1122985.7.peg.2521"/>